<evidence type="ECO:0000313" key="3">
    <source>
        <dbReference type="Proteomes" id="UP000294933"/>
    </source>
</evidence>
<feature type="domain" description="F-box" evidence="1">
    <location>
        <begin position="54"/>
        <end position="103"/>
    </location>
</feature>
<reference evidence="2 3" key="1">
    <citation type="submission" date="2018-06" db="EMBL/GenBank/DDBJ databases">
        <title>A transcriptomic atlas of mushroom development highlights an independent origin of complex multicellularity.</title>
        <authorList>
            <consortium name="DOE Joint Genome Institute"/>
            <person name="Krizsan K."/>
            <person name="Almasi E."/>
            <person name="Merenyi Z."/>
            <person name="Sahu N."/>
            <person name="Viragh M."/>
            <person name="Koszo T."/>
            <person name="Mondo S."/>
            <person name="Kiss B."/>
            <person name="Balint B."/>
            <person name="Kues U."/>
            <person name="Barry K."/>
            <person name="Hegedus J.C."/>
            <person name="Henrissat B."/>
            <person name="Johnson J."/>
            <person name="Lipzen A."/>
            <person name="Ohm R."/>
            <person name="Nagy I."/>
            <person name="Pangilinan J."/>
            <person name="Yan J."/>
            <person name="Xiong Y."/>
            <person name="Grigoriev I.V."/>
            <person name="Hibbett D.S."/>
            <person name="Nagy L.G."/>
        </authorList>
    </citation>
    <scope>NUCLEOTIDE SEQUENCE [LARGE SCALE GENOMIC DNA]</scope>
    <source>
        <strain evidence="2 3">SZMC22713</strain>
    </source>
</reference>
<dbReference type="Gene3D" id="1.20.1280.50">
    <property type="match status" value="1"/>
</dbReference>
<sequence length="144" mass="16224">MTPVSTSRVVSGGAPGITSIASDESAQAAIDAELQCLTHSIITLKSRRNEFCFINKLPPEIATNIFHRVRAGVSPRRWIMVTHVCRHWRRMALECPSLWGSVSLARTRRQELNAFMARAKSTPLIVDILMLKSRFFMRHKGIHA</sequence>
<dbReference type="Proteomes" id="UP000294933">
    <property type="component" value="Unassembled WGS sequence"/>
</dbReference>
<dbReference type="OrthoDB" id="2884925at2759"/>
<dbReference type="EMBL" id="ML170174">
    <property type="protein sequence ID" value="TDL22617.1"/>
    <property type="molecule type" value="Genomic_DNA"/>
</dbReference>
<proteinExistence type="predicted"/>
<evidence type="ECO:0000259" key="1">
    <source>
        <dbReference type="Pfam" id="PF12937"/>
    </source>
</evidence>
<dbReference type="AlphaFoldDB" id="A0A4Y7Q4N1"/>
<dbReference type="VEuPathDB" id="FungiDB:BD410DRAFT_788440"/>
<dbReference type="InterPro" id="IPR001810">
    <property type="entry name" value="F-box_dom"/>
</dbReference>
<dbReference type="InterPro" id="IPR036047">
    <property type="entry name" value="F-box-like_dom_sf"/>
</dbReference>
<accession>A0A4Y7Q4N1</accession>
<dbReference type="STRING" id="50990.A0A4Y7Q4N1"/>
<evidence type="ECO:0000313" key="2">
    <source>
        <dbReference type="EMBL" id="TDL22617.1"/>
    </source>
</evidence>
<organism evidence="2 3">
    <name type="scientific">Rickenella mellea</name>
    <dbReference type="NCBI Taxonomy" id="50990"/>
    <lineage>
        <taxon>Eukaryota</taxon>
        <taxon>Fungi</taxon>
        <taxon>Dikarya</taxon>
        <taxon>Basidiomycota</taxon>
        <taxon>Agaricomycotina</taxon>
        <taxon>Agaricomycetes</taxon>
        <taxon>Hymenochaetales</taxon>
        <taxon>Rickenellaceae</taxon>
        <taxon>Rickenella</taxon>
    </lineage>
</organism>
<name>A0A4Y7Q4N1_9AGAM</name>
<dbReference type="SUPFAM" id="SSF81383">
    <property type="entry name" value="F-box domain"/>
    <property type="match status" value="1"/>
</dbReference>
<dbReference type="Pfam" id="PF12937">
    <property type="entry name" value="F-box-like"/>
    <property type="match status" value="1"/>
</dbReference>
<protein>
    <recommendedName>
        <fullName evidence="1">F-box domain-containing protein</fullName>
    </recommendedName>
</protein>
<gene>
    <name evidence="2" type="ORF">BD410DRAFT_788440</name>
</gene>
<keyword evidence="3" id="KW-1185">Reference proteome</keyword>